<protein>
    <submittedName>
        <fullName evidence="1">Uncharacterized protein</fullName>
    </submittedName>
</protein>
<evidence type="ECO:0000313" key="1">
    <source>
        <dbReference type="EMBL" id="TWT52952.1"/>
    </source>
</evidence>
<name>A0A5C5WT05_9BACT</name>
<keyword evidence="2" id="KW-1185">Reference proteome</keyword>
<reference evidence="1 2" key="1">
    <citation type="submission" date="2019-02" db="EMBL/GenBank/DDBJ databases">
        <title>Deep-cultivation of Planctomycetes and their phenomic and genomic characterization uncovers novel biology.</title>
        <authorList>
            <person name="Wiegand S."/>
            <person name="Jogler M."/>
            <person name="Boedeker C."/>
            <person name="Pinto D."/>
            <person name="Vollmers J."/>
            <person name="Rivas-Marin E."/>
            <person name="Kohn T."/>
            <person name="Peeters S.H."/>
            <person name="Heuer A."/>
            <person name="Rast P."/>
            <person name="Oberbeckmann S."/>
            <person name="Bunk B."/>
            <person name="Jeske O."/>
            <person name="Meyerdierks A."/>
            <person name="Storesund J.E."/>
            <person name="Kallscheuer N."/>
            <person name="Luecker S."/>
            <person name="Lage O.M."/>
            <person name="Pohl T."/>
            <person name="Merkel B.J."/>
            <person name="Hornburger P."/>
            <person name="Mueller R.-W."/>
            <person name="Bruemmer F."/>
            <person name="Labrenz M."/>
            <person name="Spormann A.M."/>
            <person name="Op Den Camp H."/>
            <person name="Overmann J."/>
            <person name="Amann R."/>
            <person name="Jetten M.S.M."/>
            <person name="Mascher T."/>
            <person name="Medema M.H."/>
            <person name="Devos D.P."/>
            <person name="Kaster A.-K."/>
            <person name="Ovreas L."/>
            <person name="Rohde M."/>
            <person name="Galperin M.Y."/>
            <person name="Jogler C."/>
        </authorList>
    </citation>
    <scope>NUCLEOTIDE SEQUENCE [LARGE SCALE GENOMIC DNA]</scope>
    <source>
        <strain evidence="1 2">Pla22</strain>
    </source>
</reference>
<dbReference type="EMBL" id="SJPI01000001">
    <property type="protein sequence ID" value="TWT52952.1"/>
    <property type="molecule type" value="Genomic_DNA"/>
</dbReference>
<organism evidence="1 2">
    <name type="scientific">Rubripirellula amarantea</name>
    <dbReference type="NCBI Taxonomy" id="2527999"/>
    <lineage>
        <taxon>Bacteria</taxon>
        <taxon>Pseudomonadati</taxon>
        <taxon>Planctomycetota</taxon>
        <taxon>Planctomycetia</taxon>
        <taxon>Pirellulales</taxon>
        <taxon>Pirellulaceae</taxon>
        <taxon>Rubripirellula</taxon>
    </lineage>
</organism>
<dbReference type="Proteomes" id="UP000316598">
    <property type="component" value="Unassembled WGS sequence"/>
</dbReference>
<dbReference type="SUPFAM" id="SSF82171">
    <property type="entry name" value="DPP6 N-terminal domain-like"/>
    <property type="match status" value="1"/>
</dbReference>
<dbReference type="AlphaFoldDB" id="A0A5C5WT05"/>
<sequence length="488" mass="54242">MWMNSNAFTNLVHPMMGWLVVVVASVTPLLDGSISFAEDYAETTPIRFQFPGESGTTLVGHPTRPLCLVGHSSGLLEECDFQKQSRLAWPKLDGSLLAITISRDGERVVCLVRNETGTRVKLLAGSFSEKSLEVFAEFKTPRIASSASIFFDHEDCRLAVLIRFEKNAERKIWRVFDFQLNRTVLGCELDDVHGASSFSVDRDSHFLVFLGLTRIAAITATGTRRSRLTQFDFAPTDLVSSEFSRSATRKANRNDEVVYDCKVSATYSFPGRPGDVIDLSTSSKIGLTTADGTWRNAVHKLYVIDFSQAKPRLVGTHFAGILNRSSSARYGERELGHSNRGGVILEKWTQLDYQVNGSTLYFVTANQTDELATFRYAYKVAGQKRCFTYDPMSDSIAWTLSNSGLLRLGTAKDLQQAQEIAYPFDVGRSVSLAYCGAPERFVTVLTRTVPNDEKEVRDSKPRSDIVGFRLLQKVTPPDSSYSSGFNGE</sequence>
<comment type="caution">
    <text evidence="1">The sequence shown here is derived from an EMBL/GenBank/DDBJ whole genome shotgun (WGS) entry which is preliminary data.</text>
</comment>
<dbReference type="RefSeq" id="WP_146513245.1">
    <property type="nucleotide sequence ID" value="NZ_SJPI01000001.1"/>
</dbReference>
<proteinExistence type="predicted"/>
<accession>A0A5C5WT05</accession>
<gene>
    <name evidence="1" type="ORF">Pla22_05800</name>
</gene>
<evidence type="ECO:0000313" key="2">
    <source>
        <dbReference type="Proteomes" id="UP000316598"/>
    </source>
</evidence>